<reference evidence="1 2" key="1">
    <citation type="submission" date="2019-05" db="EMBL/GenBank/DDBJ databases">
        <title>Another draft genome of Portunus trituberculatus and its Hox gene families provides insights of decapod evolution.</title>
        <authorList>
            <person name="Jeong J.-H."/>
            <person name="Song I."/>
            <person name="Kim S."/>
            <person name="Choi T."/>
            <person name="Kim D."/>
            <person name="Ryu S."/>
            <person name="Kim W."/>
        </authorList>
    </citation>
    <scope>NUCLEOTIDE SEQUENCE [LARGE SCALE GENOMIC DNA]</scope>
    <source>
        <tissue evidence="1">Muscle</tissue>
    </source>
</reference>
<evidence type="ECO:0000313" key="2">
    <source>
        <dbReference type="Proteomes" id="UP000324222"/>
    </source>
</evidence>
<evidence type="ECO:0000313" key="1">
    <source>
        <dbReference type="EMBL" id="MPC49782.1"/>
    </source>
</evidence>
<dbReference type="Proteomes" id="UP000324222">
    <property type="component" value="Unassembled WGS sequence"/>
</dbReference>
<protein>
    <submittedName>
        <fullName evidence="1">Uncharacterized protein</fullName>
    </submittedName>
</protein>
<organism evidence="1 2">
    <name type="scientific">Portunus trituberculatus</name>
    <name type="common">Swimming crab</name>
    <name type="synonym">Neptunus trituberculatus</name>
    <dbReference type="NCBI Taxonomy" id="210409"/>
    <lineage>
        <taxon>Eukaryota</taxon>
        <taxon>Metazoa</taxon>
        <taxon>Ecdysozoa</taxon>
        <taxon>Arthropoda</taxon>
        <taxon>Crustacea</taxon>
        <taxon>Multicrustacea</taxon>
        <taxon>Malacostraca</taxon>
        <taxon>Eumalacostraca</taxon>
        <taxon>Eucarida</taxon>
        <taxon>Decapoda</taxon>
        <taxon>Pleocyemata</taxon>
        <taxon>Brachyura</taxon>
        <taxon>Eubrachyura</taxon>
        <taxon>Portunoidea</taxon>
        <taxon>Portunidae</taxon>
        <taxon>Portuninae</taxon>
        <taxon>Portunus</taxon>
    </lineage>
</organism>
<dbReference type="EMBL" id="VSRR010009093">
    <property type="protein sequence ID" value="MPC49782.1"/>
    <property type="molecule type" value="Genomic_DNA"/>
</dbReference>
<sequence>MLDFTAHDKILQTSCRWRRPDESCERISDNNYLYPVSTAKGDVPEELIRVPLQAIQLLCHLSLRPLRRCAVPESPAASPWVENLFKISLGHPSHRFLIALKASIASSTPCSSILPLPSSPPAPISPL</sequence>
<accession>A0A5B7FTC9</accession>
<dbReference type="AlphaFoldDB" id="A0A5B7FTC9"/>
<proteinExistence type="predicted"/>
<comment type="caution">
    <text evidence="1">The sequence shown here is derived from an EMBL/GenBank/DDBJ whole genome shotgun (WGS) entry which is preliminary data.</text>
</comment>
<name>A0A5B7FTC9_PORTR</name>
<keyword evidence="2" id="KW-1185">Reference proteome</keyword>
<gene>
    <name evidence="1" type="ORF">E2C01_043596</name>
</gene>